<organism evidence="1 2">
    <name type="scientific">Mucuna pruriens</name>
    <name type="common">Velvet bean</name>
    <name type="synonym">Dolichos pruriens</name>
    <dbReference type="NCBI Taxonomy" id="157652"/>
    <lineage>
        <taxon>Eukaryota</taxon>
        <taxon>Viridiplantae</taxon>
        <taxon>Streptophyta</taxon>
        <taxon>Embryophyta</taxon>
        <taxon>Tracheophyta</taxon>
        <taxon>Spermatophyta</taxon>
        <taxon>Magnoliopsida</taxon>
        <taxon>eudicotyledons</taxon>
        <taxon>Gunneridae</taxon>
        <taxon>Pentapetalae</taxon>
        <taxon>rosids</taxon>
        <taxon>fabids</taxon>
        <taxon>Fabales</taxon>
        <taxon>Fabaceae</taxon>
        <taxon>Papilionoideae</taxon>
        <taxon>50 kb inversion clade</taxon>
        <taxon>NPAAA clade</taxon>
        <taxon>indigoferoid/millettioid clade</taxon>
        <taxon>Phaseoleae</taxon>
        <taxon>Mucuna</taxon>
    </lineage>
</organism>
<gene>
    <name evidence="1" type="ORF">CR513_19270</name>
</gene>
<accession>A0A371H529</accession>
<feature type="non-terminal residue" evidence="1">
    <location>
        <position position="1"/>
    </location>
</feature>
<dbReference type="Proteomes" id="UP000257109">
    <property type="component" value="Unassembled WGS sequence"/>
</dbReference>
<dbReference type="AlphaFoldDB" id="A0A371H529"/>
<dbReference type="EMBL" id="QJKJ01003553">
    <property type="protein sequence ID" value="RDX97895.1"/>
    <property type="molecule type" value="Genomic_DNA"/>
</dbReference>
<evidence type="ECO:0000313" key="2">
    <source>
        <dbReference type="Proteomes" id="UP000257109"/>
    </source>
</evidence>
<proteinExistence type="predicted"/>
<protein>
    <submittedName>
        <fullName evidence="1">Uncharacterized protein</fullName>
    </submittedName>
</protein>
<sequence length="112" mass="12726">MTIGDACPKSQCLEEEVEEVTRALDYPMTRGKLRSRWDGPFVITNVFPYGAVELKDETTNNTFQINGHQIKNFHEVPTLILAHYKPKSQKIMINLNLRGYRSFGIVLGISLA</sequence>
<name>A0A371H529_MUCPR</name>
<keyword evidence="2" id="KW-1185">Reference proteome</keyword>
<evidence type="ECO:0000313" key="1">
    <source>
        <dbReference type="EMBL" id="RDX97895.1"/>
    </source>
</evidence>
<comment type="caution">
    <text evidence="1">The sequence shown here is derived from an EMBL/GenBank/DDBJ whole genome shotgun (WGS) entry which is preliminary data.</text>
</comment>
<reference evidence="1" key="1">
    <citation type="submission" date="2018-05" db="EMBL/GenBank/DDBJ databases">
        <title>Draft genome of Mucuna pruriens seed.</title>
        <authorList>
            <person name="Nnadi N.E."/>
            <person name="Vos R."/>
            <person name="Hasami M.H."/>
            <person name="Devisetty U.K."/>
            <person name="Aguiy J.C."/>
        </authorList>
    </citation>
    <scope>NUCLEOTIDE SEQUENCE [LARGE SCALE GENOMIC DNA]</scope>
    <source>
        <strain evidence="1">JCA_2017</strain>
    </source>
</reference>